<sequence length="117" mass="12838">MASHEERAGKAAGRIEEGVAETADRLKASYEQLRRDVDQLRQELLAAGGERGAAARTAVERRLEAMRHELEGLPAELREKGQATAARVEAVVRERPVTSLLAAFGIGMLIAHLLERR</sequence>
<dbReference type="EMBL" id="JARGEQ010000073">
    <property type="protein sequence ID" value="MDF1586162.1"/>
    <property type="molecule type" value="Genomic_DNA"/>
</dbReference>
<accession>A0AAP3UYR0</accession>
<dbReference type="RefSeq" id="WP_327788578.1">
    <property type="nucleotide sequence ID" value="NZ_JARGEQ010000073.1"/>
</dbReference>
<keyword evidence="2" id="KW-0812">Transmembrane</keyword>
<dbReference type="Proteomes" id="UP001301140">
    <property type="component" value="Unassembled WGS sequence"/>
</dbReference>
<dbReference type="Gene3D" id="1.20.120.20">
    <property type="entry name" value="Apolipoprotein"/>
    <property type="match status" value="1"/>
</dbReference>
<reference evidence="3 4" key="1">
    <citation type="submission" date="2023-03" db="EMBL/GenBank/DDBJ databases">
        <title>YIM 152171 draft genome.</title>
        <authorList>
            <person name="Yang Z."/>
        </authorList>
    </citation>
    <scope>NUCLEOTIDE SEQUENCE [LARGE SCALE GENOMIC DNA]</scope>
    <source>
        <strain evidence="3 4">YIM 152171</strain>
    </source>
</reference>
<keyword evidence="2" id="KW-0472">Membrane</keyword>
<protein>
    <recommendedName>
        <fullName evidence="5">DUF883 family protein</fullName>
    </recommendedName>
</protein>
<keyword evidence="1" id="KW-0175">Coiled coil</keyword>
<evidence type="ECO:0000256" key="2">
    <source>
        <dbReference type="SAM" id="Phobius"/>
    </source>
</evidence>
<gene>
    <name evidence="3" type="ORF">PZ740_07170</name>
</gene>
<evidence type="ECO:0000313" key="4">
    <source>
        <dbReference type="Proteomes" id="UP001301140"/>
    </source>
</evidence>
<feature type="transmembrane region" description="Helical" evidence="2">
    <location>
        <begin position="97"/>
        <end position="114"/>
    </location>
</feature>
<evidence type="ECO:0008006" key="5">
    <source>
        <dbReference type="Google" id="ProtNLM"/>
    </source>
</evidence>
<comment type="caution">
    <text evidence="3">The sequence shown here is derived from an EMBL/GenBank/DDBJ whole genome shotgun (WGS) entry which is preliminary data.</text>
</comment>
<keyword evidence="4" id="KW-1185">Reference proteome</keyword>
<dbReference type="AlphaFoldDB" id="A0AAP3UYR0"/>
<feature type="coiled-coil region" evidence="1">
    <location>
        <begin position="23"/>
        <end position="50"/>
    </location>
</feature>
<keyword evidence="2" id="KW-1133">Transmembrane helix</keyword>
<evidence type="ECO:0000256" key="1">
    <source>
        <dbReference type="SAM" id="Coils"/>
    </source>
</evidence>
<proteinExistence type="predicted"/>
<name>A0AAP3UYR0_9PROT</name>
<organism evidence="3 4">
    <name type="scientific">Marinimicrococcus flavescens</name>
    <dbReference type="NCBI Taxonomy" id="3031815"/>
    <lineage>
        <taxon>Bacteria</taxon>
        <taxon>Pseudomonadati</taxon>
        <taxon>Pseudomonadota</taxon>
        <taxon>Alphaproteobacteria</taxon>
        <taxon>Geminicoccales</taxon>
        <taxon>Geminicoccaceae</taxon>
        <taxon>Marinimicrococcus</taxon>
    </lineage>
</organism>
<evidence type="ECO:0000313" key="3">
    <source>
        <dbReference type="EMBL" id="MDF1586162.1"/>
    </source>
</evidence>